<name>A0ABW3MK98_9PSEU</name>
<proteinExistence type="inferred from homology"/>
<dbReference type="SUPFAM" id="SSF51735">
    <property type="entry name" value="NAD(P)-binding Rossmann-fold domains"/>
    <property type="match status" value="1"/>
</dbReference>
<dbReference type="PRINTS" id="PR00081">
    <property type="entry name" value="GDHRDH"/>
</dbReference>
<organism evidence="3 4">
    <name type="scientific">Kibdelosporangium lantanae</name>
    <dbReference type="NCBI Taxonomy" id="1497396"/>
    <lineage>
        <taxon>Bacteria</taxon>
        <taxon>Bacillati</taxon>
        <taxon>Actinomycetota</taxon>
        <taxon>Actinomycetes</taxon>
        <taxon>Pseudonocardiales</taxon>
        <taxon>Pseudonocardiaceae</taxon>
        <taxon>Kibdelosporangium</taxon>
    </lineage>
</organism>
<comment type="caution">
    <text evidence="3">The sequence shown here is derived from an EMBL/GenBank/DDBJ whole genome shotgun (WGS) entry which is preliminary data.</text>
</comment>
<dbReference type="PROSITE" id="PS00061">
    <property type="entry name" value="ADH_SHORT"/>
    <property type="match status" value="1"/>
</dbReference>
<evidence type="ECO:0000313" key="3">
    <source>
        <dbReference type="EMBL" id="MFD1051001.1"/>
    </source>
</evidence>
<dbReference type="Gene3D" id="3.40.50.720">
    <property type="entry name" value="NAD(P)-binding Rossmann-like Domain"/>
    <property type="match status" value="1"/>
</dbReference>
<keyword evidence="2" id="KW-0560">Oxidoreductase</keyword>
<protein>
    <submittedName>
        <fullName evidence="3">SDR family NAD(P)-dependent oxidoreductase</fullName>
    </submittedName>
</protein>
<comment type="similarity">
    <text evidence="1">Belongs to the short-chain dehydrogenases/reductases (SDR) family.</text>
</comment>
<dbReference type="InterPro" id="IPR036291">
    <property type="entry name" value="NAD(P)-bd_dom_sf"/>
</dbReference>
<evidence type="ECO:0000313" key="4">
    <source>
        <dbReference type="Proteomes" id="UP001597045"/>
    </source>
</evidence>
<reference evidence="4" key="1">
    <citation type="journal article" date="2019" name="Int. J. Syst. Evol. Microbiol.">
        <title>The Global Catalogue of Microorganisms (GCM) 10K type strain sequencing project: providing services to taxonomists for standard genome sequencing and annotation.</title>
        <authorList>
            <consortium name="The Broad Institute Genomics Platform"/>
            <consortium name="The Broad Institute Genome Sequencing Center for Infectious Disease"/>
            <person name="Wu L."/>
            <person name="Ma J."/>
        </authorList>
    </citation>
    <scope>NUCLEOTIDE SEQUENCE [LARGE SCALE GENOMIC DNA]</scope>
    <source>
        <strain evidence="4">JCM 31486</strain>
    </source>
</reference>
<evidence type="ECO:0000256" key="1">
    <source>
        <dbReference type="ARBA" id="ARBA00006484"/>
    </source>
</evidence>
<dbReference type="InterPro" id="IPR002347">
    <property type="entry name" value="SDR_fam"/>
</dbReference>
<dbReference type="PANTHER" id="PTHR43391:SF94">
    <property type="entry name" value="OXIDOREDUCTASE-RELATED"/>
    <property type="match status" value="1"/>
</dbReference>
<accession>A0ABW3MK98</accession>
<dbReference type="PANTHER" id="PTHR43391">
    <property type="entry name" value="RETINOL DEHYDROGENASE-RELATED"/>
    <property type="match status" value="1"/>
</dbReference>
<dbReference type="Pfam" id="PF00106">
    <property type="entry name" value="adh_short"/>
    <property type="match status" value="1"/>
</dbReference>
<keyword evidence="4" id="KW-1185">Reference proteome</keyword>
<evidence type="ECO:0000256" key="2">
    <source>
        <dbReference type="ARBA" id="ARBA00023002"/>
    </source>
</evidence>
<dbReference type="EMBL" id="JBHTIS010003255">
    <property type="protein sequence ID" value="MFD1051001.1"/>
    <property type="molecule type" value="Genomic_DNA"/>
</dbReference>
<sequence>AGRGGGKAVGTGGFKENTEVATTNFVSALAQCEAAVEIFRRQDNGHLVVISSLMAVRGFAGAGMVYAATKAAISNLAEGIRADVYRTPIKVTTIQPGFIATDINKDVKTPLKAKIEPGVRSIIRASEREQAVANVPGWPWSVIGPIMRLVPMPVWARLR</sequence>
<dbReference type="Proteomes" id="UP001597045">
    <property type="component" value="Unassembled WGS sequence"/>
</dbReference>
<dbReference type="InterPro" id="IPR020904">
    <property type="entry name" value="Sc_DH/Rdtase_CS"/>
</dbReference>
<feature type="non-terminal residue" evidence="3">
    <location>
        <position position="1"/>
    </location>
</feature>
<gene>
    <name evidence="3" type="ORF">ACFQ1S_38465</name>
</gene>